<dbReference type="AlphaFoldDB" id="A0A0H5Q3S6"/>
<reference evidence="1" key="2">
    <citation type="submission" date="2015-07" db="EMBL/GenBank/DDBJ databases">
        <title>Plasmids, circular viruses and viroids from rat gut.</title>
        <authorList>
            <person name="Jorgensen T.J."/>
            <person name="Hansen M.A."/>
            <person name="Xu Z."/>
            <person name="Tabak M.A."/>
            <person name="Sorensen S.J."/>
            <person name="Hansen L.H."/>
        </authorList>
    </citation>
    <scope>NUCLEOTIDE SEQUENCE</scope>
    <source>
        <strain evidence="1">RGFK1232</strain>
    </source>
</reference>
<accession>A0A0H5Q3S6</accession>
<reference evidence="1" key="1">
    <citation type="submission" date="2015-06" db="EMBL/GenBank/DDBJ databases">
        <authorList>
            <person name="Joergensen T."/>
        </authorList>
    </citation>
    <scope>NUCLEOTIDE SEQUENCE</scope>
    <source>
        <strain evidence="1">RGFK1232</strain>
    </source>
</reference>
<dbReference type="EMBL" id="LN853805">
    <property type="protein sequence ID" value="CRY96721.1"/>
    <property type="molecule type" value="Genomic_DNA"/>
</dbReference>
<protein>
    <submittedName>
        <fullName evidence="1">Uncharacterized protein</fullName>
    </submittedName>
</protein>
<sequence>MTYRPHALLSFGGRMFTTEVWACNLRIGLGDPQTSAVSLESIDTWTRENVVDVATDVATWFEDGDALISAAARLDYVKLNAIDGNGRYFSQADTVQVEYGAADAPQGGTTAGDPQQSAVVSLLTDATRGRGSRGRFYPPTGQLTVDGASGRVSATLTERMAGAALDLLNNLANEPGVDLSSPRVIVASDLGQPGPARSVTSVAVGNVIDVQRRRRNALPEAYSSAGPVTIV</sequence>
<proteinExistence type="predicted"/>
<evidence type="ECO:0000313" key="1">
    <source>
        <dbReference type="EMBL" id="CRY96721.1"/>
    </source>
</evidence>
<name>A0A0H5Q3S6_9ZZZZ</name>
<organism evidence="1">
    <name type="scientific">uncultured prokaryote</name>
    <dbReference type="NCBI Taxonomy" id="198431"/>
    <lineage>
        <taxon>unclassified sequences</taxon>
        <taxon>environmental samples</taxon>
    </lineage>
</organism>